<dbReference type="InterPro" id="IPR029044">
    <property type="entry name" value="Nucleotide-diphossugar_trans"/>
</dbReference>
<feature type="domain" description="Glycosyltransferase 2-like" evidence="1">
    <location>
        <begin position="11"/>
        <end position="129"/>
    </location>
</feature>
<dbReference type="SUPFAM" id="SSF53448">
    <property type="entry name" value="Nucleotide-diphospho-sugar transferases"/>
    <property type="match status" value="1"/>
</dbReference>
<dbReference type="Proteomes" id="UP000006272">
    <property type="component" value="Unassembled WGS sequence"/>
</dbReference>
<organism evidence="2 3">
    <name type="scientific">Solidesulfovibrio magneticus str. Maddingley MBC34</name>
    <dbReference type="NCBI Taxonomy" id="1206767"/>
    <lineage>
        <taxon>Bacteria</taxon>
        <taxon>Pseudomonadati</taxon>
        <taxon>Thermodesulfobacteriota</taxon>
        <taxon>Desulfovibrionia</taxon>
        <taxon>Desulfovibrionales</taxon>
        <taxon>Desulfovibrionaceae</taxon>
        <taxon>Solidesulfovibrio</taxon>
    </lineage>
</organism>
<evidence type="ECO:0000313" key="2">
    <source>
        <dbReference type="EMBL" id="EKO39484.1"/>
    </source>
</evidence>
<dbReference type="Gene3D" id="3.90.550.10">
    <property type="entry name" value="Spore Coat Polysaccharide Biosynthesis Protein SpsA, Chain A"/>
    <property type="match status" value="1"/>
</dbReference>
<dbReference type="PATRIC" id="fig|1206767.3.peg.1769"/>
<dbReference type="PANTHER" id="PTHR43179:SF7">
    <property type="entry name" value="RHAMNOSYLTRANSFERASE WBBL"/>
    <property type="match status" value="1"/>
</dbReference>
<proteinExistence type="predicted"/>
<dbReference type="PANTHER" id="PTHR43179">
    <property type="entry name" value="RHAMNOSYLTRANSFERASE WBBL"/>
    <property type="match status" value="1"/>
</dbReference>
<comment type="caution">
    <text evidence="2">The sequence shown here is derived from an EMBL/GenBank/DDBJ whole genome shotgun (WGS) entry which is preliminary data.</text>
</comment>
<protein>
    <submittedName>
        <fullName evidence="2">Putative glycosyltransferase</fullName>
    </submittedName>
</protein>
<evidence type="ECO:0000259" key="1">
    <source>
        <dbReference type="Pfam" id="PF00535"/>
    </source>
</evidence>
<keyword evidence="2" id="KW-0808">Transferase</keyword>
<name>K6GEI5_9BACT</name>
<dbReference type="InterPro" id="IPR001173">
    <property type="entry name" value="Glyco_trans_2-like"/>
</dbReference>
<dbReference type="Pfam" id="PF00535">
    <property type="entry name" value="Glycos_transf_2"/>
    <property type="match status" value="1"/>
</dbReference>
<gene>
    <name evidence="2" type="ORF">B193_1813</name>
</gene>
<dbReference type="EMBL" id="ALAO01000137">
    <property type="protein sequence ID" value="EKO39484.1"/>
    <property type="molecule type" value="Genomic_DNA"/>
</dbReference>
<evidence type="ECO:0000313" key="3">
    <source>
        <dbReference type="Proteomes" id="UP000006272"/>
    </source>
</evidence>
<dbReference type="AlphaFoldDB" id="K6GEI5"/>
<dbReference type="GO" id="GO:0016740">
    <property type="term" value="F:transferase activity"/>
    <property type="evidence" value="ECO:0007669"/>
    <property type="project" value="UniProtKB-KW"/>
</dbReference>
<sequence length="297" mass="34023">MEGNMARTLHIAVVTYNRLESTVRCLESVLARTDADFRLTVVDNGSEKDTVAYLLRLHNKKKIDDLYLFERNMGVACGYNFALSVSREPFFVRLDNDLVIRHPAWASVLMNVLSRHQEIGTAGFHVWANCPAETFAGLGDDDVFIPRSFTTGACCMSRRDVHEKLGFWCEDYGLYGEEDKDFGYRLAKAGMTAGYVDKRGKYVLHEHTPYETGGIDALRNDKNRQEALRMRRLNEFLYEKGLRGVFMPRKYDAKLDGLRVRFAENPEYARFMEDVAKIGRKLEPVLAAPGDGKRQRR</sequence>
<reference evidence="2 3" key="1">
    <citation type="submission" date="2012-07" db="EMBL/GenBank/DDBJ databases">
        <title>Draft genome sequence of Desulfovibrio magneticus str. Maddingley MBC34 obtained from a metagenomic sequence of a methanogenic enrichment isolated from coal-seam formation water in Victoria, Australia.</title>
        <authorList>
            <person name="Greenfield P."/>
            <person name="Hendry P."/>
            <person name="Li D."/>
            <person name="Rosewarne C.P."/>
            <person name="Tran-Dinh N."/>
            <person name="Elbourne L.D.H."/>
            <person name="Paulsen I.T."/>
            <person name="Midgley D.J."/>
        </authorList>
    </citation>
    <scope>NUCLEOTIDE SEQUENCE [LARGE SCALE GENOMIC DNA]</scope>
    <source>
        <strain evidence="3">Maddingley MBC34</strain>
    </source>
</reference>
<accession>K6GEI5</accession>